<gene>
    <name evidence="1" type="ORF">RGE70_10540</name>
</gene>
<accession>A0ABZ0JU34</accession>
<name>A0ABZ0JU34_9GAMM</name>
<dbReference type="Pfam" id="PF11197">
    <property type="entry name" value="DUF2835"/>
    <property type="match status" value="1"/>
</dbReference>
<keyword evidence="2" id="KW-1185">Reference proteome</keyword>
<evidence type="ECO:0000313" key="2">
    <source>
        <dbReference type="Proteomes" id="UP001529491"/>
    </source>
</evidence>
<dbReference type="EMBL" id="CP136522">
    <property type="protein sequence ID" value="WOT03782.1"/>
    <property type="molecule type" value="Genomic_DNA"/>
</dbReference>
<protein>
    <submittedName>
        <fullName evidence="1">DUF2835 family protein</fullName>
    </submittedName>
</protein>
<sequence length="89" mass="10562">MFKLSFITNRDNEVPQTNHVFQFAFNMSYQDFLPYYKGQATKVEVIDTKGRTLWISARHFRPFFSRTGIRAHFEMVVDTKGNLINLRII</sequence>
<dbReference type="InterPro" id="IPR021363">
    <property type="entry name" value="DUF2835"/>
</dbReference>
<reference evidence="1 2" key="1">
    <citation type="submission" date="2023-10" db="EMBL/GenBank/DDBJ databases">
        <title>Complete genome sequence of Shewanella sp. DAU334.</title>
        <authorList>
            <person name="Lee Y.-S."/>
            <person name="Jeong H.-R."/>
            <person name="Hwang E.-J."/>
            <person name="Choi Y.-L."/>
            <person name="Kim G.-D."/>
        </authorList>
    </citation>
    <scope>NUCLEOTIDE SEQUENCE [LARGE SCALE GENOMIC DNA]</scope>
    <source>
        <strain evidence="1 2">DAU334</strain>
    </source>
</reference>
<dbReference type="RefSeq" id="WP_310471405.1">
    <property type="nucleotide sequence ID" value="NZ_CP136522.1"/>
</dbReference>
<dbReference type="Proteomes" id="UP001529491">
    <property type="component" value="Chromosome"/>
</dbReference>
<organism evidence="1 2">
    <name type="scientific">Shewanella youngdeokensis</name>
    <dbReference type="NCBI Taxonomy" id="2999068"/>
    <lineage>
        <taxon>Bacteria</taxon>
        <taxon>Pseudomonadati</taxon>
        <taxon>Pseudomonadota</taxon>
        <taxon>Gammaproteobacteria</taxon>
        <taxon>Alteromonadales</taxon>
        <taxon>Shewanellaceae</taxon>
        <taxon>Shewanella</taxon>
    </lineage>
</organism>
<evidence type="ECO:0000313" key="1">
    <source>
        <dbReference type="EMBL" id="WOT03782.1"/>
    </source>
</evidence>
<proteinExistence type="predicted"/>